<dbReference type="PANTHER" id="PTHR32215">
    <property type="entry name" value="CILIA- AND FLAGELLA-ASSOCIATED PROTEIN 57"/>
    <property type="match status" value="1"/>
</dbReference>
<dbReference type="EMBL" id="CAJNOH010000129">
    <property type="protein sequence ID" value="CAF0893590.1"/>
    <property type="molecule type" value="Genomic_DNA"/>
</dbReference>
<accession>A0A813Z5F2</accession>
<evidence type="ECO:0008006" key="6">
    <source>
        <dbReference type="Google" id="ProtNLM"/>
    </source>
</evidence>
<dbReference type="InterPro" id="IPR001680">
    <property type="entry name" value="WD40_rpt"/>
</dbReference>
<organism evidence="4 5">
    <name type="scientific">Rotaria sordida</name>
    <dbReference type="NCBI Taxonomy" id="392033"/>
    <lineage>
        <taxon>Eukaryota</taxon>
        <taxon>Metazoa</taxon>
        <taxon>Spiralia</taxon>
        <taxon>Gnathifera</taxon>
        <taxon>Rotifera</taxon>
        <taxon>Eurotatoria</taxon>
        <taxon>Bdelloidea</taxon>
        <taxon>Philodinida</taxon>
        <taxon>Philodinidae</taxon>
        <taxon>Rotaria</taxon>
    </lineage>
</organism>
<evidence type="ECO:0000256" key="3">
    <source>
        <dbReference type="SAM" id="MobiDB-lite"/>
    </source>
</evidence>
<dbReference type="SUPFAM" id="SSF50998">
    <property type="entry name" value="Quinoprotein alcohol dehydrogenase-like"/>
    <property type="match status" value="1"/>
</dbReference>
<dbReference type="InterPro" id="IPR052993">
    <property type="entry name" value="CFA-57"/>
</dbReference>
<dbReference type="Gene3D" id="1.10.287.1490">
    <property type="match status" value="1"/>
</dbReference>
<dbReference type="InterPro" id="IPR036322">
    <property type="entry name" value="WD40_repeat_dom_sf"/>
</dbReference>
<evidence type="ECO:0000313" key="5">
    <source>
        <dbReference type="Proteomes" id="UP000663854"/>
    </source>
</evidence>
<evidence type="ECO:0000313" key="4">
    <source>
        <dbReference type="EMBL" id="CAF0893590.1"/>
    </source>
</evidence>
<feature type="repeat" description="WD" evidence="1">
    <location>
        <begin position="497"/>
        <end position="538"/>
    </location>
</feature>
<dbReference type="SUPFAM" id="SSF50978">
    <property type="entry name" value="WD40 repeat-like"/>
    <property type="match status" value="1"/>
</dbReference>
<comment type="caution">
    <text evidence="4">The sequence shown here is derived from an EMBL/GenBank/DDBJ whole genome shotgun (WGS) entry which is preliminary data.</text>
</comment>
<dbReference type="PROSITE" id="PS50294">
    <property type="entry name" value="WD_REPEATS_REGION"/>
    <property type="match status" value="1"/>
</dbReference>
<dbReference type="Proteomes" id="UP000663854">
    <property type="component" value="Unassembled WGS sequence"/>
</dbReference>
<dbReference type="InterPro" id="IPR015943">
    <property type="entry name" value="WD40/YVTN_repeat-like_dom_sf"/>
</dbReference>
<dbReference type="Gene3D" id="2.130.10.10">
    <property type="entry name" value="YVTN repeat-like/Quinoprotein amine dehydrogenase"/>
    <property type="match status" value="2"/>
</dbReference>
<dbReference type="AlphaFoldDB" id="A0A813Z5F2"/>
<evidence type="ECO:0000256" key="1">
    <source>
        <dbReference type="PROSITE-ProRule" id="PRU00221"/>
    </source>
</evidence>
<sequence length="1044" mass="118609">MSQAGLLSVKQVIGVRSSVTNGLAFQDEQTVVYIAGGNIVLYGIDQKAQRVIPCSINAQALTTMTVSPNRRVIAIAERINDRPQVTIYDLQSGKRRKTLQSELIKSNEIVSLLFSSDSKYLLTQGGAPDYTLIYWSWEKGKVMAHIDVKPPTGPQANATVNQVSFNPQDNTQICTIGHGLFKMFRYAESALKPSQNLKQEHFNFTCHCWISDDRLLAGTDQGKLFVIQNGEILHEIKIDSKAEPRSVTSHHTSDERLGLVDSSMDINISTDHSIKSEIKCIIPFSRGVLVAAGVNKVYMYDRVDDNREYFRRNREILLPIDLNDKSNNERVVSMCLSPSEETLVALTDHQQIYQLSFSGIDITKDVATFSYLTEGYHHAQVTGVDTCVRKQLIATCGVDRSVRLWNYETGTLEVCKEFQEEAYTVSIHPSGLFILVGFSDKLKLFTILIDDLRPFKEFSIRGCREALFSNGGHLFAAVHGNVIQIYSTVTFENITNLKGHNGKVRQLIWSPDDTRLFSCGMDGAVYEWEVATSKRLHEAVLKACGYTGLGLSADSKTVFAVGTDRKIKEIVDAQQILREIQVIPDDVQPTTIALSHTGKSLLVGTSKGTVRSYKFPLTKSDEYTEYIGHVGMINREREKNKQQSRDHEETKRQIEEDADEEILKLMQTHEQALIECKDENANLRNKSTTFQRKVKDLEESIKKKDTDLASLKNEESKLQNAIRGLKKDIEGLKKEIQERDETIQDKEKRIYELKRKNQELEKFKFVLDYKIKELKKQIEPREIEIKEMKEQITNMEAELERLSKSNDEEKLKNEELRTKLNASALALQQEKQLKRDSELALKRIKTDIHNCSALITEPKLLTQRVAEIYAQYVRDDATEEATIDQDITKEYARQRDHLERTVRSLKGKVDKDSDRHKMENIRIMQENVTLIKEINDLRRELKTSRVKLQDLQTAMGISRKTAARTTEEIVQALNTHQNNHLVQEKQTELENLIHRQRSEIQRLNEQIANIESSVGRTGTAAGGGGRSRPSSGQLPPITSALTAH</sequence>
<keyword evidence="1" id="KW-0853">WD repeat</keyword>
<feature type="repeat" description="WD" evidence="1">
    <location>
        <begin position="374"/>
        <end position="415"/>
    </location>
</feature>
<gene>
    <name evidence="4" type="ORF">PYM288_LOCUS9150</name>
</gene>
<feature type="region of interest" description="Disordered" evidence="3">
    <location>
        <begin position="634"/>
        <end position="655"/>
    </location>
</feature>
<protein>
    <recommendedName>
        <fullName evidence="6">WD repeat-containing protein 65</fullName>
    </recommendedName>
</protein>
<evidence type="ECO:0000256" key="2">
    <source>
        <dbReference type="SAM" id="Coils"/>
    </source>
</evidence>
<keyword evidence="2" id="KW-0175">Coiled coil</keyword>
<name>A0A813Z5F2_9BILA</name>
<dbReference type="SMART" id="SM00320">
    <property type="entry name" value="WD40"/>
    <property type="match status" value="5"/>
</dbReference>
<dbReference type="PANTHER" id="PTHR32215:SF0">
    <property type="entry name" value="CILIA- AND FLAGELLA-ASSOCIATED PROTEIN 57"/>
    <property type="match status" value="1"/>
</dbReference>
<reference evidence="4" key="1">
    <citation type="submission" date="2021-02" db="EMBL/GenBank/DDBJ databases">
        <authorList>
            <person name="Nowell W R."/>
        </authorList>
    </citation>
    <scope>NUCLEOTIDE SEQUENCE</scope>
</reference>
<dbReference type="Pfam" id="PF00400">
    <property type="entry name" value="WD40"/>
    <property type="match status" value="2"/>
</dbReference>
<feature type="coiled-coil region" evidence="2">
    <location>
        <begin position="920"/>
        <end position="954"/>
    </location>
</feature>
<dbReference type="InterPro" id="IPR011047">
    <property type="entry name" value="Quinoprotein_ADH-like_sf"/>
</dbReference>
<dbReference type="PROSITE" id="PS50082">
    <property type="entry name" value="WD_REPEATS_2"/>
    <property type="match status" value="2"/>
</dbReference>
<feature type="region of interest" description="Disordered" evidence="3">
    <location>
        <begin position="1011"/>
        <end position="1044"/>
    </location>
</feature>
<proteinExistence type="predicted"/>